<protein>
    <recommendedName>
        <fullName evidence="1">HD/PDEase domain-containing protein</fullName>
    </recommendedName>
</protein>
<dbReference type="InterPro" id="IPR052194">
    <property type="entry name" value="MESH1"/>
</dbReference>
<dbReference type="Proteomes" id="UP000663859">
    <property type="component" value="Unassembled WGS sequence"/>
</dbReference>
<sequence length="244" mass="27424">MPLFFTEFLQKPVGGHKHHRPFHPRTEKGATAELAESQTKPTFVTMKEQDRFAWLWQKAVSFAARKHRGQFRKDGKTPYIAHPLRVAVVLLHLFGISDERALCAAILHDTLEDTRTDYDELAQEFGREIADLVSILSKDARVPEPQRETEYRARLLEAPWQAWAVKLADVYDNLSESDPNSPSFAKIQAQAQWIVGVTQGKEGLAKGRQQLLELLSSLAKLGNLQTPLGQDFAPSPMAMAPDKG</sequence>
<dbReference type="SUPFAM" id="SSF109604">
    <property type="entry name" value="HD-domain/PDEase-like"/>
    <property type="match status" value="1"/>
</dbReference>
<evidence type="ECO:0000313" key="2">
    <source>
        <dbReference type="EMBL" id="CAF0689663.1"/>
    </source>
</evidence>
<proteinExistence type="predicted"/>
<dbReference type="Gene3D" id="1.10.3210.10">
    <property type="entry name" value="Hypothetical protein af1432"/>
    <property type="match status" value="1"/>
</dbReference>
<dbReference type="GO" id="GO:0008893">
    <property type="term" value="F:guanosine-3',5'-bis(diphosphate) 3'-diphosphatase activity"/>
    <property type="evidence" value="ECO:0007669"/>
    <property type="project" value="TreeGrafter"/>
</dbReference>
<dbReference type="CDD" id="cd00077">
    <property type="entry name" value="HDc"/>
    <property type="match status" value="1"/>
</dbReference>
<dbReference type="RefSeq" id="WP_174581748.1">
    <property type="nucleotide sequence ID" value="NZ_CAJNOB010000001.1"/>
</dbReference>
<organism evidence="2 3">
    <name type="scientific">Candidatus Methylacidithermus pantelleriae</name>
    <dbReference type="NCBI Taxonomy" id="2744239"/>
    <lineage>
        <taxon>Bacteria</taxon>
        <taxon>Pseudomonadati</taxon>
        <taxon>Verrucomicrobiota</taxon>
        <taxon>Methylacidiphilae</taxon>
        <taxon>Methylacidiphilales</taxon>
        <taxon>Methylacidiphilaceae</taxon>
        <taxon>Candidatus Methylacidithermus</taxon>
    </lineage>
</organism>
<dbReference type="AlphaFoldDB" id="A0A8J2BQW1"/>
<gene>
    <name evidence="2" type="ORF">MPNT_10305</name>
</gene>
<dbReference type="PANTHER" id="PTHR46246">
    <property type="entry name" value="GUANOSINE-3',5'-BIS(DIPHOSPHATE) 3'-PYROPHOSPHOHYDROLASE MESH1"/>
    <property type="match status" value="1"/>
</dbReference>
<reference evidence="2" key="1">
    <citation type="submission" date="2021-02" db="EMBL/GenBank/DDBJ databases">
        <authorList>
            <person name="Cremers G."/>
            <person name="Picone N."/>
        </authorList>
    </citation>
    <scope>NUCLEOTIDE SEQUENCE</scope>
    <source>
        <strain evidence="2">PQ17</strain>
    </source>
</reference>
<keyword evidence="3" id="KW-1185">Reference proteome</keyword>
<name>A0A8J2BQW1_9BACT</name>
<accession>A0A8J2BQW1</accession>
<comment type="caution">
    <text evidence="2">The sequence shown here is derived from an EMBL/GenBank/DDBJ whole genome shotgun (WGS) entry which is preliminary data.</text>
</comment>
<dbReference type="PANTHER" id="PTHR46246:SF1">
    <property type="entry name" value="GUANOSINE-3',5'-BIS(DIPHOSPHATE) 3'-PYROPHOSPHOHYDROLASE MESH1"/>
    <property type="match status" value="1"/>
</dbReference>
<evidence type="ECO:0000259" key="1">
    <source>
        <dbReference type="SMART" id="SM00471"/>
    </source>
</evidence>
<feature type="domain" description="HD/PDEase" evidence="1">
    <location>
        <begin position="75"/>
        <end position="183"/>
    </location>
</feature>
<dbReference type="InterPro" id="IPR003607">
    <property type="entry name" value="HD/PDEase_dom"/>
</dbReference>
<evidence type="ECO:0000313" key="3">
    <source>
        <dbReference type="Proteomes" id="UP000663859"/>
    </source>
</evidence>
<dbReference type="Pfam" id="PF13328">
    <property type="entry name" value="HD_4"/>
    <property type="match status" value="1"/>
</dbReference>
<dbReference type="SMART" id="SM00471">
    <property type="entry name" value="HDc"/>
    <property type="match status" value="1"/>
</dbReference>
<dbReference type="EMBL" id="CAJNOB010000001">
    <property type="protein sequence ID" value="CAF0689663.1"/>
    <property type="molecule type" value="Genomic_DNA"/>
</dbReference>